<evidence type="ECO:0000256" key="3">
    <source>
        <dbReference type="ARBA" id="ARBA00022989"/>
    </source>
</evidence>
<gene>
    <name evidence="6" type="ORF">WH95_02095</name>
</gene>
<evidence type="ECO:0000256" key="2">
    <source>
        <dbReference type="ARBA" id="ARBA00022692"/>
    </source>
</evidence>
<name>A0A0M2R916_9PROT</name>
<dbReference type="STRING" id="1549748.WH95_02095"/>
<dbReference type="AlphaFoldDB" id="A0A0M2R916"/>
<dbReference type="OrthoDB" id="5506246at2"/>
<organism evidence="6 7">
    <name type="scientific">Kiloniella litopenaei</name>
    <dbReference type="NCBI Taxonomy" id="1549748"/>
    <lineage>
        <taxon>Bacteria</taxon>
        <taxon>Pseudomonadati</taxon>
        <taxon>Pseudomonadota</taxon>
        <taxon>Alphaproteobacteria</taxon>
        <taxon>Rhodospirillales</taxon>
        <taxon>Kiloniellaceae</taxon>
        <taxon>Kiloniella</taxon>
    </lineage>
</organism>
<accession>A0A0M2R916</accession>
<feature type="transmembrane region" description="Helical" evidence="5">
    <location>
        <begin position="184"/>
        <end position="205"/>
    </location>
</feature>
<evidence type="ECO:0000256" key="4">
    <source>
        <dbReference type="ARBA" id="ARBA00023136"/>
    </source>
</evidence>
<sequence length="240" mass="26045">MKLEHDHSSEAIRERFAKGHKASYLQDWVYGSIDGAVTTFAVVSGVIGAQLSVRVILILGVANLLADGFSMAAGNYSATKSELDDTERLREIERKHIKQVPEGEREEIRQILSAKGLSGSTLEEATEAITSNEELWINTMITEEYGVSPTPRNPLKSALSTFGAFFVAGSIPLLPFILDLQNAFSLACGMTALAFFATGMIKSRWSLAPWWRSGSETLLIGGLAALVSYGVGYLLRDIVG</sequence>
<feature type="transmembrane region" description="Helical" evidence="5">
    <location>
        <begin position="217"/>
        <end position="235"/>
    </location>
</feature>
<comment type="subcellular location">
    <subcellularLocation>
        <location evidence="1">Endomembrane system</location>
        <topology evidence="1">Multi-pass membrane protein</topology>
    </subcellularLocation>
</comment>
<evidence type="ECO:0000313" key="6">
    <source>
        <dbReference type="EMBL" id="KKJ78161.1"/>
    </source>
</evidence>
<dbReference type="EMBL" id="LANI01000002">
    <property type="protein sequence ID" value="KKJ78161.1"/>
    <property type="molecule type" value="Genomic_DNA"/>
</dbReference>
<evidence type="ECO:0000256" key="5">
    <source>
        <dbReference type="SAM" id="Phobius"/>
    </source>
</evidence>
<keyword evidence="7" id="KW-1185">Reference proteome</keyword>
<proteinExistence type="predicted"/>
<dbReference type="GO" id="GO:0012505">
    <property type="term" value="C:endomembrane system"/>
    <property type="evidence" value="ECO:0007669"/>
    <property type="project" value="UniProtKB-SubCell"/>
</dbReference>
<reference evidence="6 7" key="1">
    <citation type="submission" date="2015-03" db="EMBL/GenBank/DDBJ databases">
        <title>Genome sequence of Kiloniella sp. P1-1, isolated from the gut microflora of Pacific white shrimp, Penaeus vannamei.</title>
        <authorList>
            <person name="Shao Z."/>
            <person name="Wang L."/>
            <person name="Li X."/>
        </authorList>
    </citation>
    <scope>NUCLEOTIDE SEQUENCE [LARGE SCALE GENOMIC DNA]</scope>
    <source>
        <strain evidence="6 7">P1-1</strain>
    </source>
</reference>
<dbReference type="Proteomes" id="UP000034491">
    <property type="component" value="Unassembled WGS sequence"/>
</dbReference>
<dbReference type="GO" id="GO:0030026">
    <property type="term" value="P:intracellular manganese ion homeostasis"/>
    <property type="evidence" value="ECO:0007669"/>
    <property type="project" value="InterPro"/>
</dbReference>
<comment type="caution">
    <text evidence="6">The sequence shown here is derived from an EMBL/GenBank/DDBJ whole genome shotgun (WGS) entry which is preliminary data.</text>
</comment>
<protein>
    <submittedName>
        <fullName evidence="6">Membrane protein</fullName>
    </submittedName>
</protein>
<evidence type="ECO:0000313" key="7">
    <source>
        <dbReference type="Proteomes" id="UP000034491"/>
    </source>
</evidence>
<dbReference type="RefSeq" id="WP_046502389.1">
    <property type="nucleotide sequence ID" value="NZ_LANI01000002.1"/>
</dbReference>
<dbReference type="PATRIC" id="fig|1549748.8.peg.989"/>
<dbReference type="InterPro" id="IPR008217">
    <property type="entry name" value="Ccc1_fam"/>
</dbReference>
<keyword evidence="2 5" id="KW-0812">Transmembrane</keyword>
<dbReference type="PANTHER" id="PTHR31851">
    <property type="entry name" value="FE(2+)/MN(2+) TRANSPORTER PCL1"/>
    <property type="match status" value="1"/>
</dbReference>
<feature type="transmembrane region" description="Helical" evidence="5">
    <location>
        <begin position="158"/>
        <end position="178"/>
    </location>
</feature>
<keyword evidence="4 5" id="KW-0472">Membrane</keyword>
<keyword evidence="3 5" id="KW-1133">Transmembrane helix</keyword>
<evidence type="ECO:0000256" key="1">
    <source>
        <dbReference type="ARBA" id="ARBA00004127"/>
    </source>
</evidence>
<dbReference type="GO" id="GO:0005384">
    <property type="term" value="F:manganese ion transmembrane transporter activity"/>
    <property type="evidence" value="ECO:0007669"/>
    <property type="project" value="InterPro"/>
</dbReference>
<dbReference type="Pfam" id="PF01988">
    <property type="entry name" value="VIT1"/>
    <property type="match status" value="1"/>
</dbReference>